<keyword evidence="2" id="KW-0812">Transmembrane</keyword>
<keyword evidence="3" id="KW-0732">Signal</keyword>
<dbReference type="RefSeq" id="WP_341424065.1">
    <property type="nucleotide sequence ID" value="NZ_JBBUTG010000001.1"/>
</dbReference>
<comment type="caution">
    <text evidence="4">The sequence shown here is derived from an EMBL/GenBank/DDBJ whole genome shotgun (WGS) entry which is preliminary data.</text>
</comment>
<feature type="compositionally biased region" description="Basic and acidic residues" evidence="1">
    <location>
        <begin position="63"/>
        <end position="75"/>
    </location>
</feature>
<proteinExistence type="predicted"/>
<dbReference type="EMBL" id="JBBUTG010000001">
    <property type="protein sequence ID" value="MEK8029731.1"/>
    <property type="molecule type" value="Genomic_DNA"/>
</dbReference>
<protein>
    <submittedName>
        <fullName evidence="4">CbtA family protein</fullName>
    </submittedName>
</protein>
<feature type="transmembrane region" description="Helical" evidence="2">
    <location>
        <begin position="107"/>
        <end position="130"/>
    </location>
</feature>
<organism evidence="4 5">
    <name type="scientific">Ideonella lacteola</name>
    <dbReference type="NCBI Taxonomy" id="2984193"/>
    <lineage>
        <taxon>Bacteria</taxon>
        <taxon>Pseudomonadati</taxon>
        <taxon>Pseudomonadota</taxon>
        <taxon>Betaproteobacteria</taxon>
        <taxon>Burkholderiales</taxon>
        <taxon>Sphaerotilaceae</taxon>
        <taxon>Ideonella</taxon>
    </lineage>
</organism>
<evidence type="ECO:0000256" key="2">
    <source>
        <dbReference type="SAM" id="Phobius"/>
    </source>
</evidence>
<keyword evidence="5" id="KW-1185">Reference proteome</keyword>
<feature type="transmembrane region" description="Helical" evidence="2">
    <location>
        <begin position="205"/>
        <end position="225"/>
    </location>
</feature>
<sequence length="298" mass="31653">MLFRRLFLCALLVGVASGLLHAALQRLQVVPLIAAAEVHESAASPAAPPHASHHDAAPAPAAAHEHTHERPHESIHVHEDAGAHEHTHTHSHDADEWQPADGLERTVWTIVANILAATGYALLMIPMLALWDRSRGGTAASWKTGLAWGACAWLATFALPGIGLPPELPGMEAAELRSRQAWWLLCVVCSGAGLAAWLLARRHVWAWRGIGAVLLALPFAVGAPQPDGDALAAFSGDAAVQMHLLWAQFIWATALATALYWLALGALSAVAVARWVRPLTRPGTLGGATLTPAMERAL</sequence>
<evidence type="ECO:0000313" key="4">
    <source>
        <dbReference type="EMBL" id="MEK8029731.1"/>
    </source>
</evidence>
<evidence type="ECO:0000313" key="5">
    <source>
        <dbReference type="Proteomes" id="UP001371218"/>
    </source>
</evidence>
<evidence type="ECO:0000256" key="1">
    <source>
        <dbReference type="SAM" id="MobiDB-lite"/>
    </source>
</evidence>
<dbReference type="Proteomes" id="UP001371218">
    <property type="component" value="Unassembled WGS sequence"/>
</dbReference>
<feature type="transmembrane region" description="Helical" evidence="2">
    <location>
        <begin position="245"/>
        <end position="272"/>
    </location>
</feature>
<reference evidence="4 5" key="1">
    <citation type="submission" date="2024-04" db="EMBL/GenBank/DDBJ databases">
        <title>Novel species of the genus Ideonella isolated from streams.</title>
        <authorList>
            <person name="Lu H."/>
        </authorList>
    </citation>
    <scope>NUCLEOTIDE SEQUENCE [LARGE SCALE GENOMIC DNA]</scope>
    <source>
        <strain evidence="4 5">DXS29W</strain>
    </source>
</reference>
<feature type="signal peptide" evidence="3">
    <location>
        <begin position="1"/>
        <end position="22"/>
    </location>
</feature>
<keyword evidence="2" id="KW-1133">Transmembrane helix</keyword>
<keyword evidence="2" id="KW-0472">Membrane</keyword>
<dbReference type="InterPro" id="IPR012666">
    <property type="entry name" value="CbtA_put"/>
</dbReference>
<evidence type="ECO:0000256" key="3">
    <source>
        <dbReference type="SAM" id="SignalP"/>
    </source>
</evidence>
<gene>
    <name evidence="4" type="ORF">AACH06_02765</name>
</gene>
<feature type="transmembrane region" description="Helical" evidence="2">
    <location>
        <begin position="142"/>
        <end position="162"/>
    </location>
</feature>
<feature type="transmembrane region" description="Helical" evidence="2">
    <location>
        <begin position="182"/>
        <end position="200"/>
    </location>
</feature>
<accession>A0ABU9BJ32</accession>
<name>A0ABU9BJ32_9BURK</name>
<feature type="chain" id="PRO_5047221300" evidence="3">
    <location>
        <begin position="23"/>
        <end position="298"/>
    </location>
</feature>
<dbReference type="Pfam" id="PF09490">
    <property type="entry name" value="CbtA"/>
    <property type="match status" value="1"/>
</dbReference>
<feature type="region of interest" description="Disordered" evidence="1">
    <location>
        <begin position="43"/>
        <end position="75"/>
    </location>
</feature>